<gene>
    <name evidence="2" type="ORF">RF11_07668</name>
</gene>
<reference evidence="2 3" key="1">
    <citation type="journal article" date="2014" name="Genome Biol. Evol.">
        <title>The genome of the myxosporean Thelohanellus kitauei shows adaptations to nutrient acquisition within its fish host.</title>
        <authorList>
            <person name="Yang Y."/>
            <person name="Xiong J."/>
            <person name="Zhou Z."/>
            <person name="Huo F."/>
            <person name="Miao W."/>
            <person name="Ran C."/>
            <person name="Liu Y."/>
            <person name="Zhang J."/>
            <person name="Feng J."/>
            <person name="Wang M."/>
            <person name="Wang M."/>
            <person name="Wang L."/>
            <person name="Yao B."/>
        </authorList>
    </citation>
    <scope>NUCLEOTIDE SEQUENCE [LARGE SCALE GENOMIC DNA]</scope>
    <source>
        <strain evidence="2">Wuqing</strain>
    </source>
</reference>
<keyword evidence="1" id="KW-0812">Transmembrane</keyword>
<keyword evidence="1" id="KW-1133">Transmembrane helix</keyword>
<evidence type="ECO:0000313" key="2">
    <source>
        <dbReference type="EMBL" id="KII67358.1"/>
    </source>
</evidence>
<name>A0A0C2JDS6_THEKT</name>
<comment type="caution">
    <text evidence="2">The sequence shown here is derived from an EMBL/GenBank/DDBJ whole genome shotgun (WGS) entry which is preliminary data.</text>
</comment>
<keyword evidence="1" id="KW-0472">Membrane</keyword>
<feature type="transmembrane region" description="Helical" evidence="1">
    <location>
        <begin position="16"/>
        <end position="33"/>
    </location>
</feature>
<protein>
    <submittedName>
        <fullName evidence="2">Uncharacterized protein</fullName>
    </submittedName>
</protein>
<organism evidence="2 3">
    <name type="scientific">Thelohanellus kitauei</name>
    <name type="common">Myxosporean</name>
    <dbReference type="NCBI Taxonomy" id="669202"/>
    <lineage>
        <taxon>Eukaryota</taxon>
        <taxon>Metazoa</taxon>
        <taxon>Cnidaria</taxon>
        <taxon>Myxozoa</taxon>
        <taxon>Myxosporea</taxon>
        <taxon>Bivalvulida</taxon>
        <taxon>Platysporina</taxon>
        <taxon>Myxobolidae</taxon>
        <taxon>Thelohanellus</taxon>
    </lineage>
</organism>
<dbReference type="AlphaFoldDB" id="A0A0C2JDS6"/>
<dbReference type="EMBL" id="JWZT01003221">
    <property type="protein sequence ID" value="KII67358.1"/>
    <property type="molecule type" value="Genomic_DNA"/>
</dbReference>
<dbReference type="Proteomes" id="UP000031668">
    <property type="component" value="Unassembled WGS sequence"/>
</dbReference>
<evidence type="ECO:0000313" key="3">
    <source>
        <dbReference type="Proteomes" id="UP000031668"/>
    </source>
</evidence>
<keyword evidence="3" id="KW-1185">Reference proteome</keyword>
<accession>A0A0C2JDS6</accession>
<proteinExistence type="predicted"/>
<sequence length="112" mass="12732">MCFTCLEESSLKLANFYALFPFQMVFIPITVNINRNSSFKNYILYPFHYISAIKASMVHYASFSIIFTPTLPICLSLGYGTQTLIDMMIAIYCARSTISKDEINSGNCHVFL</sequence>
<evidence type="ECO:0000256" key="1">
    <source>
        <dbReference type="SAM" id="Phobius"/>
    </source>
</evidence>